<dbReference type="InterPro" id="IPR037143">
    <property type="entry name" value="4-PPantetheinyl_Trfase_dom_sf"/>
</dbReference>
<dbReference type="RefSeq" id="WP_006549749.1">
    <property type="nucleotide sequence ID" value="NZ_CP136961.1"/>
</dbReference>
<dbReference type="InterPro" id="IPR008278">
    <property type="entry name" value="4-PPantetheinyl_Trfase_dom"/>
</dbReference>
<evidence type="ECO:0000256" key="7">
    <source>
        <dbReference type="ARBA" id="ARBA00023160"/>
    </source>
</evidence>
<evidence type="ECO:0000256" key="2">
    <source>
        <dbReference type="ARBA" id="ARBA00022679"/>
    </source>
</evidence>
<evidence type="ECO:0000256" key="5">
    <source>
        <dbReference type="ARBA" id="ARBA00022842"/>
    </source>
</evidence>
<comment type="caution">
    <text evidence="10">The sequence shown here is derived from an EMBL/GenBank/DDBJ whole genome shotgun (WGS) entry which is preliminary data.</text>
</comment>
<dbReference type="Pfam" id="PF01648">
    <property type="entry name" value="ACPS"/>
    <property type="match status" value="1"/>
</dbReference>
<dbReference type="AlphaFoldDB" id="A0A2I1KV26"/>
<evidence type="ECO:0000256" key="3">
    <source>
        <dbReference type="ARBA" id="ARBA00022723"/>
    </source>
</evidence>
<evidence type="ECO:0000313" key="10">
    <source>
        <dbReference type="EMBL" id="PKY99474.1"/>
    </source>
</evidence>
<dbReference type="SUPFAM" id="SSF56214">
    <property type="entry name" value="4'-phosphopantetheinyl transferase"/>
    <property type="match status" value="1"/>
</dbReference>
<feature type="domain" description="4'-phosphopantetheinyl transferase" evidence="9">
    <location>
        <begin position="24"/>
        <end position="134"/>
    </location>
</feature>
<evidence type="ECO:0000256" key="4">
    <source>
        <dbReference type="ARBA" id="ARBA00022832"/>
    </source>
</evidence>
<dbReference type="Proteomes" id="UP000234778">
    <property type="component" value="Unassembled WGS sequence"/>
</dbReference>
<dbReference type="GO" id="GO:0005737">
    <property type="term" value="C:cytoplasm"/>
    <property type="evidence" value="ECO:0007669"/>
    <property type="project" value="UniProtKB-SubCell"/>
</dbReference>
<dbReference type="GO" id="GO:0008897">
    <property type="term" value="F:holo-[acyl-carrier-protein] synthase activity"/>
    <property type="evidence" value="ECO:0007669"/>
    <property type="project" value="UniProtKB-UniRule"/>
</dbReference>
<keyword evidence="3 8" id="KW-0479">Metal-binding</keyword>
<reference evidence="10 11" key="1">
    <citation type="submission" date="2017-12" db="EMBL/GenBank/DDBJ databases">
        <title>Phylogenetic diversity of female urinary microbiome.</title>
        <authorList>
            <person name="Thomas-White K."/>
            <person name="Wolfe A.J."/>
        </authorList>
    </citation>
    <scope>NUCLEOTIDE SEQUENCE [LARGE SCALE GENOMIC DNA]</scope>
    <source>
        <strain evidence="10 11">UMB0319</strain>
    </source>
</reference>
<dbReference type="GO" id="GO:0000287">
    <property type="term" value="F:magnesium ion binding"/>
    <property type="evidence" value="ECO:0007669"/>
    <property type="project" value="UniProtKB-UniRule"/>
</dbReference>
<keyword evidence="4 8" id="KW-0276">Fatty acid metabolism</keyword>
<evidence type="ECO:0000259" key="9">
    <source>
        <dbReference type="Pfam" id="PF01648"/>
    </source>
</evidence>
<dbReference type="HAMAP" id="MF_00101">
    <property type="entry name" value="AcpS"/>
    <property type="match status" value="1"/>
</dbReference>
<feature type="binding site" evidence="8">
    <location>
        <position position="82"/>
    </location>
    <ligand>
        <name>Mg(2+)</name>
        <dbReference type="ChEBI" id="CHEBI:18420"/>
    </ligand>
</feature>
<keyword evidence="8" id="KW-0963">Cytoplasm</keyword>
<organism evidence="10 11">
    <name type="scientific">Actinomyces urogenitalis</name>
    <dbReference type="NCBI Taxonomy" id="103621"/>
    <lineage>
        <taxon>Bacteria</taxon>
        <taxon>Bacillati</taxon>
        <taxon>Actinomycetota</taxon>
        <taxon>Actinomycetes</taxon>
        <taxon>Actinomycetales</taxon>
        <taxon>Actinomycetaceae</taxon>
        <taxon>Actinomyces</taxon>
    </lineage>
</organism>
<comment type="similarity">
    <text evidence="8">Belongs to the P-Pant transferase superfamily. AcpS family.</text>
</comment>
<evidence type="ECO:0000256" key="1">
    <source>
        <dbReference type="ARBA" id="ARBA00022516"/>
    </source>
</evidence>
<feature type="binding site" evidence="8">
    <location>
        <position position="28"/>
    </location>
    <ligand>
        <name>Mg(2+)</name>
        <dbReference type="ChEBI" id="CHEBI:18420"/>
    </ligand>
</feature>
<dbReference type="Gene3D" id="3.90.470.20">
    <property type="entry name" value="4'-phosphopantetheinyl transferase domain"/>
    <property type="match status" value="1"/>
</dbReference>
<evidence type="ECO:0000256" key="6">
    <source>
        <dbReference type="ARBA" id="ARBA00023098"/>
    </source>
</evidence>
<keyword evidence="1 8" id="KW-0444">Lipid biosynthesis</keyword>
<keyword evidence="2 8" id="KW-0808">Transferase</keyword>
<sequence length="176" mass="18368">MRADGPDTAGLPSLPVPPGGQVLGVGMDLVDVPALAAQLAQPGTVLAERAFTPRECREARRRSQESGSQEAEHLAARWAAKEAFVKAWSQAVNTLAGTGVVPALSPQELDWREIEVVSDHWHRPGLRLAGRVAQAVSATLGPGGTASARWLVSLTHDGGWAAAVVLALASGSEKET</sequence>
<comment type="function">
    <text evidence="8">Transfers the 4'-phosphopantetheine moiety from coenzyme A to a Ser of acyl-carrier-protein.</text>
</comment>
<keyword evidence="5 8" id="KW-0460">Magnesium</keyword>
<dbReference type="GO" id="GO:0006633">
    <property type="term" value="P:fatty acid biosynthetic process"/>
    <property type="evidence" value="ECO:0007669"/>
    <property type="project" value="UniProtKB-UniRule"/>
</dbReference>
<keyword evidence="7 8" id="KW-0275">Fatty acid biosynthesis</keyword>
<dbReference type="EMBL" id="PKHA01000001">
    <property type="protein sequence ID" value="PKY99474.1"/>
    <property type="molecule type" value="Genomic_DNA"/>
</dbReference>
<dbReference type="EC" id="2.7.8.7" evidence="8"/>
<evidence type="ECO:0000313" key="11">
    <source>
        <dbReference type="Proteomes" id="UP000234778"/>
    </source>
</evidence>
<evidence type="ECO:0000256" key="8">
    <source>
        <dbReference type="HAMAP-Rule" id="MF_00101"/>
    </source>
</evidence>
<comment type="cofactor">
    <cofactor evidence="8">
        <name>Mg(2+)</name>
        <dbReference type="ChEBI" id="CHEBI:18420"/>
    </cofactor>
</comment>
<protein>
    <recommendedName>
        <fullName evidence="8">Holo-[acyl-carrier-protein] synthase</fullName>
        <shortName evidence="8">Holo-ACP synthase</shortName>
        <ecNumber evidence="8">2.7.8.7</ecNumber>
    </recommendedName>
    <alternativeName>
        <fullName evidence="8">4'-phosphopantetheinyl transferase AcpS</fullName>
    </alternativeName>
</protein>
<comment type="subcellular location">
    <subcellularLocation>
        <location evidence="8">Cytoplasm</location>
    </subcellularLocation>
</comment>
<proteinExistence type="inferred from homology"/>
<keyword evidence="6 8" id="KW-0443">Lipid metabolism</keyword>
<dbReference type="NCBIfam" id="TIGR00556">
    <property type="entry name" value="pantethn_trn"/>
    <property type="match status" value="1"/>
</dbReference>
<name>A0A2I1KV26_9ACTO</name>
<gene>
    <name evidence="8" type="primary">acpS</name>
    <name evidence="10" type="ORF">CYJ26_00810</name>
</gene>
<dbReference type="GeneID" id="81707488"/>
<dbReference type="NCBIfam" id="NF000831">
    <property type="entry name" value="PRK00070.3-1"/>
    <property type="match status" value="1"/>
</dbReference>
<comment type="catalytic activity">
    <reaction evidence="8">
        <text>apo-[ACP] + CoA = holo-[ACP] + adenosine 3',5'-bisphosphate + H(+)</text>
        <dbReference type="Rhea" id="RHEA:12068"/>
        <dbReference type="Rhea" id="RHEA-COMP:9685"/>
        <dbReference type="Rhea" id="RHEA-COMP:9690"/>
        <dbReference type="ChEBI" id="CHEBI:15378"/>
        <dbReference type="ChEBI" id="CHEBI:29999"/>
        <dbReference type="ChEBI" id="CHEBI:57287"/>
        <dbReference type="ChEBI" id="CHEBI:58343"/>
        <dbReference type="ChEBI" id="CHEBI:64479"/>
        <dbReference type="EC" id="2.7.8.7"/>
    </reaction>
</comment>
<dbReference type="InterPro" id="IPR002582">
    <property type="entry name" value="ACPS"/>
</dbReference>
<dbReference type="InterPro" id="IPR004568">
    <property type="entry name" value="Ppantetheine-prot_Trfase_dom"/>
</dbReference>
<accession>A0A2I1KV26</accession>